<sequence length="506" mass="56870">MAPRTPPWDWSLDRVKNDLSAAGGFTVQKINGDVGFGLVATREIGKGECILLCYPYSCAPLYETGRSICSYCFQIGKMSSCSNCHVAKYCCRDCQFCDWKYHKLLCPEYKGMEAGSSSIPGLQNHQREYTLLLKTFEVFINDRKGAYSTEYNSPAMKMDKDAIRDYSPAMLYFMNEFTNRNTATSFQSLLSFYESYKGLITFVSSLSASKLSDEAVLQHLFCFDRSLAVRGFSQTFVSALHDQFIQAVGQPLPSALRLFFVTRFFRKVVYNRIAIHMPSHHVCGTGIYPLASLINHSCLPNACFVFAGNELLVRTLTPIPAGTEITVSYVDSRRVAPVRHAHLLQAHDFLCRCAVCSGADAAAWEEERMRMGVRCTRRCGGVMVPSLLSLDAMPLEFVCKSCGAAVQVKDRWSVFAPFSATIPFDAMNVLMKLMPLEELQKQINQTTALCKLMGATYPEEYPEYVQARLQLFSLRIASGYSILVTLCEETGRKEERDTYAQRRDAL</sequence>
<comment type="caution">
    <text evidence="7">The sequence shown here is derived from an EMBL/GenBank/DDBJ whole genome shotgun (WGS) entry which is preliminary data.</text>
</comment>
<organism evidence="7 8">
    <name type="scientific">Blastocystis sp. subtype 1 (strain ATCC 50177 / NandII)</name>
    <dbReference type="NCBI Taxonomy" id="478820"/>
    <lineage>
        <taxon>Eukaryota</taxon>
        <taxon>Sar</taxon>
        <taxon>Stramenopiles</taxon>
        <taxon>Bigyra</taxon>
        <taxon>Opalozoa</taxon>
        <taxon>Opalinata</taxon>
        <taxon>Blastocystidae</taxon>
        <taxon>Blastocystis</taxon>
    </lineage>
</organism>
<dbReference type="OrthoDB" id="194692at2759"/>
<reference evidence="7 8" key="1">
    <citation type="submission" date="2016-05" db="EMBL/GenBank/DDBJ databases">
        <title>Nuclear genome of Blastocystis sp. subtype 1 NandII.</title>
        <authorList>
            <person name="Gentekaki E."/>
            <person name="Curtis B."/>
            <person name="Stairs C."/>
            <person name="Eme L."/>
            <person name="Herman E."/>
            <person name="Klimes V."/>
            <person name="Arias M.C."/>
            <person name="Elias M."/>
            <person name="Hilliou F."/>
            <person name="Klute M."/>
            <person name="Malik S.-B."/>
            <person name="Pightling A."/>
            <person name="Rachubinski R."/>
            <person name="Salas D."/>
            <person name="Schlacht A."/>
            <person name="Suga H."/>
            <person name="Archibald J."/>
            <person name="Ball S.G."/>
            <person name="Clark G."/>
            <person name="Dacks J."/>
            <person name="Van Der Giezen M."/>
            <person name="Tsaousis A."/>
            <person name="Roger A."/>
        </authorList>
    </citation>
    <scope>NUCLEOTIDE SEQUENCE [LARGE SCALE GENOMIC DNA]</scope>
    <source>
        <strain evidence="8">ATCC 50177 / NandII</strain>
    </source>
</reference>
<keyword evidence="7" id="KW-0489">Methyltransferase</keyword>
<dbReference type="InterPro" id="IPR046341">
    <property type="entry name" value="SET_dom_sf"/>
</dbReference>
<dbReference type="Gene3D" id="2.170.270.10">
    <property type="entry name" value="SET domain"/>
    <property type="match status" value="2"/>
</dbReference>
<name>A0A196SE27_BLAHN</name>
<keyword evidence="2 4" id="KW-0863">Zinc-finger</keyword>
<keyword evidence="8" id="KW-1185">Reference proteome</keyword>
<evidence type="ECO:0000256" key="2">
    <source>
        <dbReference type="ARBA" id="ARBA00022771"/>
    </source>
</evidence>
<dbReference type="Pfam" id="PF01753">
    <property type="entry name" value="zf-MYND"/>
    <property type="match status" value="1"/>
</dbReference>
<dbReference type="SUPFAM" id="SSF144232">
    <property type="entry name" value="HIT/MYND zinc finger-like"/>
    <property type="match status" value="1"/>
</dbReference>
<gene>
    <name evidence="7" type="ORF">AV274_4050</name>
</gene>
<evidence type="ECO:0000259" key="6">
    <source>
        <dbReference type="PROSITE" id="PS50865"/>
    </source>
</evidence>
<dbReference type="Gene3D" id="6.10.140.2220">
    <property type="match status" value="1"/>
</dbReference>
<dbReference type="InterPro" id="IPR050869">
    <property type="entry name" value="H3K4_H4K5_MeTrfase"/>
</dbReference>
<feature type="domain" description="MYND-type" evidence="6">
    <location>
        <begin position="69"/>
        <end position="106"/>
    </location>
</feature>
<keyword evidence="3" id="KW-0862">Zinc</keyword>
<dbReference type="PROSITE" id="PS50865">
    <property type="entry name" value="ZF_MYND_2"/>
    <property type="match status" value="1"/>
</dbReference>
<dbReference type="InterPro" id="IPR002893">
    <property type="entry name" value="Znf_MYND"/>
</dbReference>
<dbReference type="PANTHER" id="PTHR12197">
    <property type="entry name" value="HISTONE-LYSINE N-METHYLTRANSFERASE SMYD"/>
    <property type="match status" value="1"/>
</dbReference>
<dbReference type="Proteomes" id="UP000078348">
    <property type="component" value="Unassembled WGS sequence"/>
</dbReference>
<dbReference type="AlphaFoldDB" id="A0A196SE27"/>
<dbReference type="InterPro" id="IPR001214">
    <property type="entry name" value="SET_dom"/>
</dbReference>
<dbReference type="PROSITE" id="PS01360">
    <property type="entry name" value="ZF_MYND_1"/>
    <property type="match status" value="1"/>
</dbReference>
<accession>A0A196SE27</accession>
<dbReference type="CDD" id="cd20071">
    <property type="entry name" value="SET_SMYD"/>
    <property type="match status" value="1"/>
</dbReference>
<evidence type="ECO:0000313" key="7">
    <source>
        <dbReference type="EMBL" id="OAO14249.1"/>
    </source>
</evidence>
<evidence type="ECO:0000256" key="4">
    <source>
        <dbReference type="PROSITE-ProRule" id="PRU00134"/>
    </source>
</evidence>
<dbReference type="EMBL" id="LXWW01000272">
    <property type="protein sequence ID" value="OAO14249.1"/>
    <property type="molecule type" value="Genomic_DNA"/>
</dbReference>
<feature type="domain" description="SET" evidence="5">
    <location>
        <begin position="23"/>
        <end position="330"/>
    </location>
</feature>
<evidence type="ECO:0000259" key="5">
    <source>
        <dbReference type="PROSITE" id="PS50280"/>
    </source>
</evidence>
<dbReference type="GO" id="GO:0008168">
    <property type="term" value="F:methyltransferase activity"/>
    <property type="evidence" value="ECO:0007669"/>
    <property type="project" value="UniProtKB-KW"/>
</dbReference>
<dbReference type="PROSITE" id="PS50280">
    <property type="entry name" value="SET"/>
    <property type="match status" value="1"/>
</dbReference>
<dbReference type="GO" id="GO:0032259">
    <property type="term" value="P:methylation"/>
    <property type="evidence" value="ECO:0007669"/>
    <property type="project" value="UniProtKB-KW"/>
</dbReference>
<dbReference type="GO" id="GO:0008270">
    <property type="term" value="F:zinc ion binding"/>
    <property type="evidence" value="ECO:0007669"/>
    <property type="project" value="UniProtKB-KW"/>
</dbReference>
<evidence type="ECO:0000256" key="1">
    <source>
        <dbReference type="ARBA" id="ARBA00022723"/>
    </source>
</evidence>
<dbReference type="SUPFAM" id="SSF82199">
    <property type="entry name" value="SET domain"/>
    <property type="match status" value="1"/>
</dbReference>
<evidence type="ECO:0000313" key="8">
    <source>
        <dbReference type="Proteomes" id="UP000078348"/>
    </source>
</evidence>
<proteinExistence type="predicted"/>
<keyword evidence="1" id="KW-0479">Metal-binding</keyword>
<dbReference type="STRING" id="478820.A0A196SE27"/>
<dbReference type="Gene3D" id="1.10.220.160">
    <property type="match status" value="2"/>
</dbReference>
<protein>
    <submittedName>
        <fullName evidence="7">Histone-lysine N-methyltransferase SMYD3</fullName>
    </submittedName>
</protein>
<evidence type="ECO:0000256" key="3">
    <source>
        <dbReference type="ARBA" id="ARBA00022833"/>
    </source>
</evidence>
<keyword evidence="7" id="KW-0808">Transferase</keyword>
<dbReference type="Pfam" id="PF00856">
    <property type="entry name" value="SET"/>
    <property type="match status" value="1"/>
</dbReference>
<dbReference type="SMART" id="SM00317">
    <property type="entry name" value="SET"/>
    <property type="match status" value="1"/>
</dbReference>